<dbReference type="Proteomes" id="UP000283269">
    <property type="component" value="Unassembled WGS sequence"/>
</dbReference>
<proteinExistence type="predicted"/>
<evidence type="ECO:0000313" key="1">
    <source>
        <dbReference type="EMBL" id="PPQ88846.1"/>
    </source>
</evidence>
<sequence length="77" mass="8636">MIGMTDSTVMIVKKMPAPGLSKAPMWSGDLSKLLAFLMKFERLAKAAAMDNKAMVEAVVEYLKKNSDVKFWKTFKGY</sequence>
<organism evidence="1 2">
    <name type="scientific">Psilocybe cyanescens</name>
    <dbReference type="NCBI Taxonomy" id="93625"/>
    <lineage>
        <taxon>Eukaryota</taxon>
        <taxon>Fungi</taxon>
        <taxon>Dikarya</taxon>
        <taxon>Basidiomycota</taxon>
        <taxon>Agaricomycotina</taxon>
        <taxon>Agaricomycetes</taxon>
        <taxon>Agaricomycetidae</taxon>
        <taxon>Agaricales</taxon>
        <taxon>Agaricineae</taxon>
        <taxon>Strophariaceae</taxon>
        <taxon>Psilocybe</taxon>
    </lineage>
</organism>
<reference evidence="1 2" key="1">
    <citation type="journal article" date="2018" name="Evol. Lett.">
        <title>Horizontal gene cluster transfer increased hallucinogenic mushroom diversity.</title>
        <authorList>
            <person name="Reynolds H.T."/>
            <person name="Vijayakumar V."/>
            <person name="Gluck-Thaler E."/>
            <person name="Korotkin H.B."/>
            <person name="Matheny P.B."/>
            <person name="Slot J.C."/>
        </authorList>
    </citation>
    <scope>NUCLEOTIDE SEQUENCE [LARGE SCALE GENOMIC DNA]</scope>
    <source>
        <strain evidence="1 2">2631</strain>
    </source>
</reference>
<accession>A0A409XDL6</accession>
<keyword evidence="2" id="KW-1185">Reference proteome</keyword>
<name>A0A409XDL6_PSICY</name>
<dbReference type="InParanoid" id="A0A409XDL6"/>
<protein>
    <submittedName>
        <fullName evidence="1">Uncharacterized protein</fullName>
    </submittedName>
</protein>
<dbReference type="AlphaFoldDB" id="A0A409XDL6"/>
<gene>
    <name evidence="1" type="ORF">CVT25_010437</name>
</gene>
<dbReference type="EMBL" id="NHYD01002004">
    <property type="protein sequence ID" value="PPQ88846.1"/>
    <property type="molecule type" value="Genomic_DNA"/>
</dbReference>
<comment type="caution">
    <text evidence="1">The sequence shown here is derived from an EMBL/GenBank/DDBJ whole genome shotgun (WGS) entry which is preliminary data.</text>
</comment>
<evidence type="ECO:0000313" key="2">
    <source>
        <dbReference type="Proteomes" id="UP000283269"/>
    </source>
</evidence>